<evidence type="ECO:0000313" key="5">
    <source>
        <dbReference type="EMBL" id="KAL2489622.1"/>
    </source>
</evidence>
<dbReference type="SMART" id="SM00343">
    <property type="entry name" value="ZnF_C2HC"/>
    <property type="match status" value="1"/>
</dbReference>
<dbReference type="GO" id="GO:0008270">
    <property type="term" value="F:zinc ion binding"/>
    <property type="evidence" value="ECO:0007669"/>
    <property type="project" value="UniProtKB-KW"/>
</dbReference>
<evidence type="ECO:0000259" key="4">
    <source>
        <dbReference type="PROSITE" id="PS50158"/>
    </source>
</evidence>
<keyword evidence="2" id="KW-0862">Zinc</keyword>
<proteinExistence type="predicted"/>
<protein>
    <submittedName>
        <fullName evidence="5">RRM domain-containing protein</fullName>
    </submittedName>
</protein>
<dbReference type="InterPro" id="IPR035979">
    <property type="entry name" value="RBD_domain_sf"/>
</dbReference>
<dbReference type="Pfam" id="PF00098">
    <property type="entry name" value="zf-CCHC"/>
    <property type="match status" value="1"/>
</dbReference>
<evidence type="ECO:0000256" key="3">
    <source>
        <dbReference type="SAM" id="MobiDB-lite"/>
    </source>
</evidence>
<evidence type="ECO:0000256" key="1">
    <source>
        <dbReference type="ARBA" id="ARBA00022884"/>
    </source>
</evidence>
<dbReference type="Gene3D" id="4.10.60.10">
    <property type="entry name" value="Zinc finger, CCHC-type"/>
    <property type="match status" value="1"/>
</dbReference>
<dbReference type="EMBL" id="JBFOLJ010000012">
    <property type="protein sequence ID" value="KAL2489622.1"/>
    <property type="molecule type" value="Genomic_DNA"/>
</dbReference>
<sequence length="379" mass="41739">MADPYRRYGAAAAAAAVFLPPSADTGSIPIPSFPSHLSSEVSTFTNNNPSSSNDLWGSSKFLQKDQKNGKGLKNKHKTEKNGKCLEKKFKTEQSSHTGTGKGKPSCEKCGKKHEGRCLKRNRICYRCGNKGHFVKDCTHNQLEKVEKSKKNVGVFALPQQGAEEDTRCKKCGKRREGECLKGTCYYRCGNERYFVKDRTQNQQEKVENQSKGNILPSRPGAYGIKDIAGVRPKPSLAGLTSGASIRGYPSSFEDPNLRGHQRDVASGISPGIPDMTYDRPISMRTEGLPVPAAGDSNILYVDGLPKDCSRREIGRIVDIISGDKAMVLCFVEFTDAKCALTAKEALQGYKFDDKKPDSPVLSIYFAHFPSRLPSDRDEQ</sequence>
<dbReference type="InterPro" id="IPR012677">
    <property type="entry name" value="Nucleotide-bd_a/b_plait_sf"/>
</dbReference>
<keyword evidence="2" id="KW-0863">Zinc-finger</keyword>
<name>A0ABD1RP43_9LAMI</name>
<accession>A0ABD1RP43</accession>
<dbReference type="Proteomes" id="UP001604277">
    <property type="component" value="Unassembled WGS sequence"/>
</dbReference>
<keyword evidence="1" id="KW-0694">RNA-binding</keyword>
<organism evidence="5 6">
    <name type="scientific">Forsythia ovata</name>
    <dbReference type="NCBI Taxonomy" id="205694"/>
    <lineage>
        <taxon>Eukaryota</taxon>
        <taxon>Viridiplantae</taxon>
        <taxon>Streptophyta</taxon>
        <taxon>Embryophyta</taxon>
        <taxon>Tracheophyta</taxon>
        <taxon>Spermatophyta</taxon>
        <taxon>Magnoliopsida</taxon>
        <taxon>eudicotyledons</taxon>
        <taxon>Gunneridae</taxon>
        <taxon>Pentapetalae</taxon>
        <taxon>asterids</taxon>
        <taxon>lamiids</taxon>
        <taxon>Lamiales</taxon>
        <taxon>Oleaceae</taxon>
        <taxon>Forsythieae</taxon>
        <taxon>Forsythia</taxon>
    </lineage>
</organism>
<dbReference type="InterPro" id="IPR000504">
    <property type="entry name" value="RRM_dom"/>
</dbReference>
<dbReference type="PANTHER" id="PTHR10501">
    <property type="entry name" value="U1 SMALL NUCLEAR RIBONUCLEOPROTEIN A/U2 SMALL NUCLEAR RIBONUCLEOPROTEIN B"/>
    <property type="match status" value="1"/>
</dbReference>
<keyword evidence="2" id="KW-0479">Metal-binding</keyword>
<evidence type="ECO:0000313" key="6">
    <source>
        <dbReference type="Proteomes" id="UP001604277"/>
    </source>
</evidence>
<feature type="region of interest" description="Disordered" evidence="3">
    <location>
        <begin position="37"/>
        <end position="59"/>
    </location>
</feature>
<feature type="compositionally biased region" description="Low complexity" evidence="3">
    <location>
        <begin position="42"/>
        <end position="53"/>
    </location>
</feature>
<comment type="caution">
    <text evidence="5">The sequence shown here is derived from an EMBL/GenBank/DDBJ whole genome shotgun (WGS) entry which is preliminary data.</text>
</comment>
<dbReference type="Pfam" id="PF00076">
    <property type="entry name" value="RRM_1"/>
    <property type="match status" value="1"/>
</dbReference>
<dbReference type="AlphaFoldDB" id="A0ABD1RP43"/>
<dbReference type="SUPFAM" id="SSF54928">
    <property type="entry name" value="RNA-binding domain, RBD"/>
    <property type="match status" value="1"/>
</dbReference>
<feature type="domain" description="CCHC-type" evidence="4">
    <location>
        <begin position="124"/>
        <end position="137"/>
    </location>
</feature>
<dbReference type="InterPro" id="IPR001878">
    <property type="entry name" value="Znf_CCHC"/>
</dbReference>
<reference evidence="6" key="1">
    <citation type="submission" date="2024-07" db="EMBL/GenBank/DDBJ databases">
        <title>Two chromosome-level genome assemblies of Korean endemic species Abeliophyllum distichum and Forsythia ovata (Oleaceae).</title>
        <authorList>
            <person name="Jang H."/>
        </authorList>
    </citation>
    <scope>NUCLEOTIDE SEQUENCE [LARGE SCALE GENOMIC DNA]</scope>
</reference>
<dbReference type="PROSITE" id="PS50158">
    <property type="entry name" value="ZF_CCHC"/>
    <property type="match status" value="1"/>
</dbReference>
<dbReference type="GO" id="GO:0003723">
    <property type="term" value="F:RNA binding"/>
    <property type="evidence" value="ECO:0007669"/>
    <property type="project" value="UniProtKB-KW"/>
</dbReference>
<keyword evidence="6" id="KW-1185">Reference proteome</keyword>
<evidence type="ECO:0000256" key="2">
    <source>
        <dbReference type="PROSITE-ProRule" id="PRU00047"/>
    </source>
</evidence>
<gene>
    <name evidence="5" type="ORF">Fot_42914</name>
</gene>
<dbReference type="Gene3D" id="3.30.70.330">
    <property type="match status" value="1"/>
</dbReference>